<sequence>MNALWSLLSHYLLSIRIYNDLEDFESDDGTASDDSYPYELPTTNRYQPTTPYPLSEQYRPTCSPPPPIPPPSVQQPEPYSFDPFLSAHPHGQYHDRMSDVWPEISSTTCEPPRTPGEGLQLQEQLRARGVELWNMTLMNKLKKLEAEMADIQGEASAEREELCALRVANEDLARRNDELASEIAEANAWSAQAQPPVGALPSVRPAEDRDERDEELAALRSFHDKTDDITGTEVVQAVQDINTEIMQLAAAVSEEFPLSRHNGGLWTESDCEFVREAIGDGMLQLLRDGSHEEDPTVVQLAVQAWQVWSCRQILESFCFGVFPEADRFLEAVFRNMQLSESQAMTSRWRALTHKHARSISSDFSAPALVFSDSGSGASSSLASPISFSPRANFNAYPTPMSTTNNTPALPPLHLPLAQKRSISISTSSSQSTGGLPSHAAHNMRGLRAILALAGCTDPGARREPLRERFGDAVAHILERAEKLAHDVRESVSSAWFEVRIESAPAQAFLGGMEGPRAKMYDPATMQNVYAGYGDENAPVLCTVAFGLEVVKTRRGGAVAAGEDHPQDFKEAQESALERTLLLKPQVILESVKDLL</sequence>
<protein>
    <submittedName>
        <fullName evidence="1">Uncharacterized protein</fullName>
    </submittedName>
</protein>
<reference evidence="1" key="2">
    <citation type="journal article" date="2022" name="New Phytol.">
        <title>Evolutionary transition to the ectomycorrhizal habit in the genomes of a hyperdiverse lineage of mushroom-forming fungi.</title>
        <authorList>
            <person name="Looney B."/>
            <person name="Miyauchi S."/>
            <person name="Morin E."/>
            <person name="Drula E."/>
            <person name="Courty P.E."/>
            <person name="Kohler A."/>
            <person name="Kuo A."/>
            <person name="LaButti K."/>
            <person name="Pangilinan J."/>
            <person name="Lipzen A."/>
            <person name="Riley R."/>
            <person name="Andreopoulos W."/>
            <person name="He G."/>
            <person name="Johnson J."/>
            <person name="Nolan M."/>
            <person name="Tritt A."/>
            <person name="Barry K.W."/>
            <person name="Grigoriev I.V."/>
            <person name="Nagy L.G."/>
            <person name="Hibbett D."/>
            <person name="Henrissat B."/>
            <person name="Matheny P.B."/>
            <person name="Labbe J."/>
            <person name="Martin F.M."/>
        </authorList>
    </citation>
    <scope>NUCLEOTIDE SEQUENCE</scope>
    <source>
        <strain evidence="1">HHB10654</strain>
    </source>
</reference>
<proteinExistence type="predicted"/>
<dbReference type="EMBL" id="MU277238">
    <property type="protein sequence ID" value="KAI0058184.1"/>
    <property type="molecule type" value="Genomic_DNA"/>
</dbReference>
<evidence type="ECO:0000313" key="2">
    <source>
        <dbReference type="Proteomes" id="UP000814140"/>
    </source>
</evidence>
<evidence type="ECO:0000313" key="1">
    <source>
        <dbReference type="EMBL" id="KAI0058184.1"/>
    </source>
</evidence>
<gene>
    <name evidence="1" type="ORF">BV25DRAFT_1841171</name>
</gene>
<reference evidence="1" key="1">
    <citation type="submission" date="2021-03" db="EMBL/GenBank/DDBJ databases">
        <authorList>
            <consortium name="DOE Joint Genome Institute"/>
            <person name="Ahrendt S."/>
            <person name="Looney B.P."/>
            <person name="Miyauchi S."/>
            <person name="Morin E."/>
            <person name="Drula E."/>
            <person name="Courty P.E."/>
            <person name="Chicoki N."/>
            <person name="Fauchery L."/>
            <person name="Kohler A."/>
            <person name="Kuo A."/>
            <person name="Labutti K."/>
            <person name="Pangilinan J."/>
            <person name="Lipzen A."/>
            <person name="Riley R."/>
            <person name="Andreopoulos W."/>
            <person name="He G."/>
            <person name="Johnson J."/>
            <person name="Barry K.W."/>
            <person name="Grigoriev I.V."/>
            <person name="Nagy L."/>
            <person name="Hibbett D."/>
            <person name="Henrissat B."/>
            <person name="Matheny P.B."/>
            <person name="Labbe J."/>
            <person name="Martin F."/>
        </authorList>
    </citation>
    <scope>NUCLEOTIDE SEQUENCE</scope>
    <source>
        <strain evidence="1">HHB10654</strain>
    </source>
</reference>
<organism evidence="1 2">
    <name type="scientific">Artomyces pyxidatus</name>
    <dbReference type="NCBI Taxonomy" id="48021"/>
    <lineage>
        <taxon>Eukaryota</taxon>
        <taxon>Fungi</taxon>
        <taxon>Dikarya</taxon>
        <taxon>Basidiomycota</taxon>
        <taxon>Agaricomycotina</taxon>
        <taxon>Agaricomycetes</taxon>
        <taxon>Russulales</taxon>
        <taxon>Auriscalpiaceae</taxon>
        <taxon>Artomyces</taxon>
    </lineage>
</organism>
<accession>A0ACB8SP90</accession>
<comment type="caution">
    <text evidence="1">The sequence shown here is derived from an EMBL/GenBank/DDBJ whole genome shotgun (WGS) entry which is preliminary data.</text>
</comment>
<keyword evidence="2" id="KW-1185">Reference proteome</keyword>
<dbReference type="Proteomes" id="UP000814140">
    <property type="component" value="Unassembled WGS sequence"/>
</dbReference>
<name>A0ACB8SP90_9AGAM</name>